<dbReference type="InterPro" id="IPR019286">
    <property type="entry name" value="DUF2339_TM"/>
</dbReference>
<keyword evidence="2" id="KW-0812">Transmembrane</keyword>
<feature type="region of interest" description="Disordered" evidence="1">
    <location>
        <begin position="33"/>
        <end position="78"/>
    </location>
</feature>
<feature type="transmembrane region" description="Helical" evidence="2">
    <location>
        <begin position="252"/>
        <end position="274"/>
    </location>
</feature>
<protein>
    <recommendedName>
        <fullName evidence="4">DUF2339 domain-containing protein</fullName>
    </recommendedName>
</protein>
<feature type="compositionally biased region" description="Basic and acidic residues" evidence="1">
    <location>
        <begin position="39"/>
        <end position="51"/>
    </location>
</feature>
<feature type="transmembrane region" description="Helical" evidence="2">
    <location>
        <begin position="463"/>
        <end position="486"/>
    </location>
</feature>
<feature type="transmembrane region" description="Helical" evidence="2">
    <location>
        <begin position="440"/>
        <end position="456"/>
    </location>
</feature>
<feature type="transmembrane region" description="Helical" evidence="2">
    <location>
        <begin position="532"/>
        <end position="548"/>
    </location>
</feature>
<keyword evidence="2" id="KW-1133">Transmembrane helix</keyword>
<feature type="transmembrane region" description="Helical" evidence="2">
    <location>
        <begin position="389"/>
        <end position="409"/>
    </location>
</feature>
<name>A0A0H4T7V1_9BACT</name>
<evidence type="ECO:0000256" key="2">
    <source>
        <dbReference type="SAM" id="Phobius"/>
    </source>
</evidence>
<feature type="transmembrane region" description="Helical" evidence="2">
    <location>
        <begin position="202"/>
        <end position="219"/>
    </location>
</feature>
<evidence type="ECO:0000313" key="3">
    <source>
        <dbReference type="EMBL" id="AKQ02825.1"/>
    </source>
</evidence>
<feature type="transmembrane region" description="Helical" evidence="2">
    <location>
        <begin position="416"/>
        <end position="434"/>
    </location>
</feature>
<feature type="transmembrane region" description="Helical" evidence="2">
    <location>
        <begin position="303"/>
        <end position="321"/>
    </location>
</feature>
<proteinExistence type="predicted"/>
<evidence type="ECO:0008006" key="4">
    <source>
        <dbReference type="Google" id="ProtNLM"/>
    </source>
</evidence>
<dbReference type="PANTHER" id="PTHR38434">
    <property type="entry name" value="BLL2549 PROTEIN"/>
    <property type="match status" value="1"/>
</dbReference>
<feature type="transmembrane region" description="Helical" evidence="2">
    <location>
        <begin position="589"/>
        <end position="609"/>
    </location>
</feature>
<feature type="transmembrane region" description="Helical" evidence="2">
    <location>
        <begin position="119"/>
        <end position="137"/>
    </location>
</feature>
<feature type="transmembrane region" description="Helical" evidence="2">
    <location>
        <begin position="280"/>
        <end position="296"/>
    </location>
</feature>
<feature type="transmembrane region" description="Helical" evidence="2">
    <location>
        <begin position="225"/>
        <end position="245"/>
    </location>
</feature>
<keyword evidence="2" id="KW-0472">Membrane</keyword>
<dbReference type="Pfam" id="PF10101">
    <property type="entry name" value="DUF2339"/>
    <property type="match status" value="1"/>
</dbReference>
<sequence length="647" mass="66521">MTTDPTRLDALERALSRLTLELAEARRELAALRLAPPAARDETPLRSRHAEGGAPLRPPSAAGDPPGARAATSAPSRRVARPDVEKLIGRYGALALAVLTIVMGAGALVSWAIRQGLLGPWARVALGTLLALAIAGAGTRLRARGVRRFGNVLLALALAVLHVVAWGAGPALGLVPSWLALTVADAASVALAVLAFREDAELLFTVGLGGALLAPFVMTTGAPRLGVLAAYGLIVLTTAVVTIGARAWSKAVLLAVLGVVVYTPALGEFAGGSAWVNREFAPAFAALIAGVALIVGRPPARTWIAITATLMMAIALGTAHVRPFGGSHLAALVASPDIPIAAMTGTALFLTAARGLEGERRFPVWLFAVALVPAQFLAATLGATGPARGVVSGALVLAWAAAYAVASLAEQGRRRGLLLAACGVASVWAITLVFDRAPEAVAPVLAAHAVVFAMVARREQQPAALVATGTSLVVASIIAARTIVALPGYRAMPFLSLASLGAACVVAAAYLSARSGLPERVPLVGGEFARDRIALLVSGALAFLWGHFELRRAFSADASTFLLIVYYASCGVLSIRAGRRAGERRLRQVGLALAVLAALFAIVKAAGVQQIGLRVGSYLLVGAFLLGVAWWYFGEERGVKGEGSGEG</sequence>
<dbReference type="AlphaFoldDB" id="A0A0H4T7V1"/>
<feature type="transmembrane region" description="Helical" evidence="2">
    <location>
        <begin position="362"/>
        <end position="383"/>
    </location>
</feature>
<dbReference type="EMBL" id="KT007003">
    <property type="protein sequence ID" value="AKQ02825.1"/>
    <property type="molecule type" value="Genomic_DNA"/>
</dbReference>
<feature type="transmembrane region" description="Helical" evidence="2">
    <location>
        <begin position="149"/>
        <end position="169"/>
    </location>
</feature>
<accession>A0A0H4T7V1</accession>
<organism evidence="3">
    <name type="scientific">uncultured Gemmatimonadetes bacterium Rifle_16ft_4_minimus_37772</name>
    <dbReference type="NCBI Taxonomy" id="1665097"/>
    <lineage>
        <taxon>Bacteria</taxon>
        <taxon>Pseudomonadati</taxon>
        <taxon>Gemmatimonadota</taxon>
        <taxon>environmental samples</taxon>
    </lineage>
</organism>
<feature type="transmembrane region" description="Helical" evidence="2">
    <location>
        <begin position="175"/>
        <end position="195"/>
    </location>
</feature>
<feature type="transmembrane region" description="Helical" evidence="2">
    <location>
        <begin position="560"/>
        <end position="577"/>
    </location>
</feature>
<feature type="transmembrane region" description="Helical" evidence="2">
    <location>
        <begin position="327"/>
        <end position="350"/>
    </location>
</feature>
<evidence type="ECO:0000256" key="1">
    <source>
        <dbReference type="SAM" id="MobiDB-lite"/>
    </source>
</evidence>
<feature type="transmembrane region" description="Helical" evidence="2">
    <location>
        <begin position="615"/>
        <end position="633"/>
    </location>
</feature>
<feature type="transmembrane region" description="Helical" evidence="2">
    <location>
        <begin position="91"/>
        <end position="113"/>
    </location>
</feature>
<dbReference type="PANTHER" id="PTHR38434:SF1">
    <property type="entry name" value="BLL2549 PROTEIN"/>
    <property type="match status" value="1"/>
</dbReference>
<reference evidence="3" key="1">
    <citation type="journal article" date="2015" name="ISME J.">
        <title>Aquifer environment selects for microbial species cohorts in sediment and groundwater.</title>
        <authorList>
            <person name="Hug L.A."/>
            <person name="Thomas B.C."/>
            <person name="Brown C.T."/>
            <person name="Frischkorn K.R."/>
            <person name="Williams K.H."/>
            <person name="Tringe S.G."/>
            <person name="Banfield J.F."/>
        </authorList>
    </citation>
    <scope>NUCLEOTIDE SEQUENCE</scope>
</reference>
<feature type="transmembrane region" description="Helical" evidence="2">
    <location>
        <begin position="492"/>
        <end position="511"/>
    </location>
</feature>